<dbReference type="SUPFAM" id="SSF88946">
    <property type="entry name" value="Sigma2 domain of RNA polymerase sigma factors"/>
    <property type="match status" value="1"/>
</dbReference>
<dbReference type="InterPro" id="IPR007627">
    <property type="entry name" value="RNA_pol_sigma70_r2"/>
</dbReference>
<dbReference type="Pfam" id="PF04542">
    <property type="entry name" value="Sigma70_r2"/>
    <property type="match status" value="1"/>
</dbReference>
<sequence>MITEDLQEAIRKVIFKDDQTAFEKIYKSYYNRLFRLALSIVKSDEIANEVYDDVMLNVWQKRRELSHVNNFTVYLYVSVKNASLRQLSKAGKISYIHIDEHFDIRDTTPTIQEELMSLELLAIINKSIAELSPQCKLVFKLVKEDGLKYKEVAEILNVTVKNVEYHMGNALKKISQNIAANKKPLIHSALKSIIFN</sequence>
<dbReference type="InterPro" id="IPR014327">
    <property type="entry name" value="RNA_pol_sigma70_bacteroid"/>
</dbReference>
<dbReference type="RefSeq" id="WP_100339963.1">
    <property type="nucleotide sequence ID" value="NZ_PGFJ01000001.1"/>
</dbReference>
<dbReference type="PROSITE" id="PS00622">
    <property type="entry name" value="HTH_LUXR_1"/>
    <property type="match status" value="1"/>
</dbReference>
<dbReference type="Pfam" id="PF08281">
    <property type="entry name" value="Sigma70_r4_2"/>
    <property type="match status" value="1"/>
</dbReference>
<evidence type="ECO:0000256" key="1">
    <source>
        <dbReference type="ARBA" id="ARBA00010641"/>
    </source>
</evidence>
<dbReference type="NCBIfam" id="TIGR02985">
    <property type="entry name" value="Sig70_bacteroi1"/>
    <property type="match status" value="1"/>
</dbReference>
<dbReference type="Gene3D" id="1.10.1740.10">
    <property type="match status" value="1"/>
</dbReference>
<dbReference type="PANTHER" id="PTHR43133">
    <property type="entry name" value="RNA POLYMERASE ECF-TYPE SIGMA FACTO"/>
    <property type="match status" value="1"/>
</dbReference>
<evidence type="ECO:0000256" key="3">
    <source>
        <dbReference type="ARBA" id="ARBA00023082"/>
    </source>
</evidence>
<protein>
    <submittedName>
        <fullName evidence="6">RNA polymerase sigma-70 factor (ECF subfamily)</fullName>
    </submittedName>
</protein>
<reference evidence="6 7" key="1">
    <citation type="submission" date="2017-11" db="EMBL/GenBank/DDBJ databases">
        <title>Genomic Encyclopedia of Archaeal and Bacterial Type Strains, Phase II (KMG-II): From Individual Species to Whole Genera.</title>
        <authorList>
            <person name="Goeker M."/>
        </authorList>
    </citation>
    <scope>NUCLEOTIDE SEQUENCE [LARGE SCALE GENOMIC DNA]</scope>
    <source>
        <strain evidence="6 7">DSM 28175</strain>
    </source>
</reference>
<evidence type="ECO:0000256" key="2">
    <source>
        <dbReference type="ARBA" id="ARBA00023015"/>
    </source>
</evidence>
<dbReference type="PANTHER" id="PTHR43133:SF46">
    <property type="entry name" value="RNA POLYMERASE SIGMA-70 FACTOR ECF SUBFAMILY"/>
    <property type="match status" value="1"/>
</dbReference>
<dbReference type="Proteomes" id="UP000242687">
    <property type="component" value="Unassembled WGS sequence"/>
</dbReference>
<name>A0A2H9VSC0_9SPHI</name>
<feature type="domain" description="HTH luxR-type" evidence="5">
    <location>
        <begin position="146"/>
        <end position="173"/>
    </location>
</feature>
<evidence type="ECO:0000256" key="4">
    <source>
        <dbReference type="ARBA" id="ARBA00023163"/>
    </source>
</evidence>
<proteinExistence type="inferred from homology"/>
<dbReference type="GO" id="GO:0003677">
    <property type="term" value="F:DNA binding"/>
    <property type="evidence" value="ECO:0007669"/>
    <property type="project" value="InterPro"/>
</dbReference>
<dbReference type="InterPro" id="IPR000792">
    <property type="entry name" value="Tscrpt_reg_LuxR_C"/>
</dbReference>
<dbReference type="GO" id="GO:0006352">
    <property type="term" value="P:DNA-templated transcription initiation"/>
    <property type="evidence" value="ECO:0007669"/>
    <property type="project" value="InterPro"/>
</dbReference>
<keyword evidence="2" id="KW-0805">Transcription regulation</keyword>
<keyword evidence="7" id="KW-1185">Reference proteome</keyword>
<dbReference type="NCBIfam" id="TIGR02937">
    <property type="entry name" value="sigma70-ECF"/>
    <property type="match status" value="1"/>
</dbReference>
<dbReference type="InterPro" id="IPR014284">
    <property type="entry name" value="RNA_pol_sigma-70_dom"/>
</dbReference>
<evidence type="ECO:0000313" key="7">
    <source>
        <dbReference type="Proteomes" id="UP000242687"/>
    </source>
</evidence>
<accession>A0A2H9VSC0</accession>
<dbReference type="OrthoDB" id="659361at2"/>
<gene>
    <name evidence="6" type="ORF">CLV57_0714</name>
</gene>
<dbReference type="GO" id="GO:0016987">
    <property type="term" value="F:sigma factor activity"/>
    <property type="evidence" value="ECO:0007669"/>
    <property type="project" value="UniProtKB-KW"/>
</dbReference>
<comment type="caution">
    <text evidence="6">The sequence shown here is derived from an EMBL/GenBank/DDBJ whole genome shotgun (WGS) entry which is preliminary data.</text>
</comment>
<keyword evidence="3" id="KW-0731">Sigma factor</keyword>
<keyword evidence="4" id="KW-0804">Transcription</keyword>
<comment type="similarity">
    <text evidence="1">Belongs to the sigma-70 factor family. ECF subfamily.</text>
</comment>
<organism evidence="6 7">
    <name type="scientific">Mucilaginibacter auburnensis</name>
    <dbReference type="NCBI Taxonomy" id="1457233"/>
    <lineage>
        <taxon>Bacteria</taxon>
        <taxon>Pseudomonadati</taxon>
        <taxon>Bacteroidota</taxon>
        <taxon>Sphingobacteriia</taxon>
        <taxon>Sphingobacteriales</taxon>
        <taxon>Sphingobacteriaceae</taxon>
        <taxon>Mucilaginibacter</taxon>
    </lineage>
</organism>
<dbReference type="InterPro" id="IPR036388">
    <property type="entry name" value="WH-like_DNA-bd_sf"/>
</dbReference>
<dbReference type="Gene3D" id="1.10.10.10">
    <property type="entry name" value="Winged helix-like DNA-binding domain superfamily/Winged helix DNA-binding domain"/>
    <property type="match status" value="1"/>
</dbReference>
<dbReference type="SUPFAM" id="SSF88659">
    <property type="entry name" value="Sigma3 and sigma4 domains of RNA polymerase sigma factors"/>
    <property type="match status" value="1"/>
</dbReference>
<dbReference type="InterPro" id="IPR013249">
    <property type="entry name" value="RNA_pol_sigma70_r4_t2"/>
</dbReference>
<evidence type="ECO:0000313" key="6">
    <source>
        <dbReference type="EMBL" id="PJJ83721.1"/>
    </source>
</evidence>
<dbReference type="AlphaFoldDB" id="A0A2H9VSC0"/>
<dbReference type="EMBL" id="PGFJ01000001">
    <property type="protein sequence ID" value="PJJ83721.1"/>
    <property type="molecule type" value="Genomic_DNA"/>
</dbReference>
<dbReference type="InterPro" id="IPR039425">
    <property type="entry name" value="RNA_pol_sigma-70-like"/>
</dbReference>
<evidence type="ECO:0000259" key="5">
    <source>
        <dbReference type="PROSITE" id="PS00622"/>
    </source>
</evidence>
<dbReference type="InterPro" id="IPR013325">
    <property type="entry name" value="RNA_pol_sigma_r2"/>
</dbReference>
<dbReference type="InterPro" id="IPR013324">
    <property type="entry name" value="RNA_pol_sigma_r3/r4-like"/>
</dbReference>